<dbReference type="InterPro" id="IPR051347">
    <property type="entry name" value="Circadian_clock_KaiC-rel"/>
</dbReference>
<dbReference type="AlphaFoldDB" id="A0A558CWS3"/>
<dbReference type="InterPro" id="IPR047221">
    <property type="entry name" value="KaiC_N"/>
</dbReference>
<dbReference type="InterPro" id="IPR047222">
    <property type="entry name" value="KaiC_C"/>
</dbReference>
<reference evidence="4 5" key="1">
    <citation type="submission" date="2019-07" db="EMBL/GenBank/DDBJ databases">
        <title>The pathways for chlorine oxyanion respiration interact through the shared metabolite chlorate.</title>
        <authorList>
            <person name="Barnum T.P."/>
            <person name="Cheng Y."/>
            <person name="Hill K.A."/>
            <person name="Lucas L.N."/>
            <person name="Carlson H.K."/>
            <person name="Coates J.D."/>
        </authorList>
    </citation>
    <scope>NUCLEOTIDE SEQUENCE [LARGE SCALE GENOMIC DNA]</scope>
    <source>
        <strain evidence="4">BK-3</strain>
    </source>
</reference>
<feature type="region of interest" description="Disordered" evidence="2">
    <location>
        <begin position="577"/>
        <end position="601"/>
    </location>
</feature>
<dbReference type="Gene3D" id="3.40.50.300">
    <property type="entry name" value="P-loop containing nucleotide triphosphate hydrolases"/>
    <property type="match status" value="2"/>
</dbReference>
<dbReference type="PANTHER" id="PTHR42926:SF1">
    <property type="entry name" value="CIRCADIAN CLOCK OSCILLATOR PROTEIN KAIC 1"/>
    <property type="match status" value="1"/>
</dbReference>
<keyword evidence="1" id="KW-0175">Coiled coil</keyword>
<name>A0A558CWS3_9GAMM</name>
<feature type="compositionally biased region" description="Low complexity" evidence="2">
    <location>
        <begin position="1"/>
        <end position="16"/>
    </location>
</feature>
<organism evidence="4 5">
    <name type="scientific">Sedimenticola thiotaurini</name>
    <dbReference type="NCBI Taxonomy" id="1543721"/>
    <lineage>
        <taxon>Bacteria</taxon>
        <taxon>Pseudomonadati</taxon>
        <taxon>Pseudomonadota</taxon>
        <taxon>Gammaproteobacteria</taxon>
        <taxon>Chromatiales</taxon>
        <taxon>Sedimenticolaceae</taxon>
        <taxon>Sedimenticola</taxon>
    </lineage>
</organism>
<dbReference type="GO" id="GO:0005524">
    <property type="term" value="F:ATP binding"/>
    <property type="evidence" value="ECO:0007669"/>
    <property type="project" value="InterPro"/>
</dbReference>
<protein>
    <submittedName>
        <fullName evidence="4">Circadian clock protein KaiC</fullName>
    </submittedName>
</protein>
<gene>
    <name evidence="4" type="primary">kaiC</name>
    <name evidence="4" type="ORF">FHK82_12350</name>
</gene>
<feature type="coiled-coil region" evidence="1">
    <location>
        <begin position="525"/>
        <end position="554"/>
    </location>
</feature>
<dbReference type="PANTHER" id="PTHR42926">
    <property type="match status" value="1"/>
</dbReference>
<feature type="domain" description="KaiC" evidence="3">
    <location>
        <begin position="38"/>
        <end position="277"/>
    </location>
</feature>
<dbReference type="InterPro" id="IPR027417">
    <property type="entry name" value="P-loop_NTPase"/>
</dbReference>
<dbReference type="NCBIfam" id="NF006799">
    <property type="entry name" value="PRK09302.1"/>
    <property type="match status" value="1"/>
</dbReference>
<dbReference type="PRINTS" id="PR01874">
    <property type="entry name" value="DNAREPAIRADA"/>
</dbReference>
<dbReference type="InterPro" id="IPR003593">
    <property type="entry name" value="AAA+_ATPase"/>
</dbReference>
<evidence type="ECO:0000313" key="5">
    <source>
        <dbReference type="Proteomes" id="UP000317355"/>
    </source>
</evidence>
<comment type="caution">
    <text evidence="4">The sequence shown here is derived from an EMBL/GenBank/DDBJ whole genome shotgun (WGS) entry which is preliminary data.</text>
</comment>
<accession>A0A558CWS3</accession>
<dbReference type="SUPFAM" id="SSF52540">
    <property type="entry name" value="P-loop containing nucleoside triphosphate hydrolases"/>
    <property type="match status" value="2"/>
</dbReference>
<evidence type="ECO:0000313" key="4">
    <source>
        <dbReference type="EMBL" id="TVT53173.1"/>
    </source>
</evidence>
<proteinExistence type="predicted"/>
<feature type="domain" description="KaiC" evidence="3">
    <location>
        <begin position="278"/>
        <end position="510"/>
    </location>
</feature>
<evidence type="ECO:0000256" key="1">
    <source>
        <dbReference type="SAM" id="Coils"/>
    </source>
</evidence>
<dbReference type="InterPro" id="IPR014774">
    <property type="entry name" value="KaiC-like_dom"/>
</dbReference>
<dbReference type="Pfam" id="PF06745">
    <property type="entry name" value="ATPase"/>
    <property type="match status" value="2"/>
</dbReference>
<dbReference type="InterPro" id="IPR010624">
    <property type="entry name" value="KaiC_dom"/>
</dbReference>
<evidence type="ECO:0000259" key="3">
    <source>
        <dbReference type="PROSITE" id="PS51146"/>
    </source>
</evidence>
<sequence>MIKSRPAATAKSAPKSRAAKPKSAAKTRTVANPKPQLAKAKTGIQGLDEITGGGLPKGRPTLLCGGTGCGKTLLAMEFLVRGATEFNEPGVFMAFEETAQDLTENVASLGFDLPDLIAHKKIRLDFVYIERGEIEESGEYDLEGLFIRLGAAIDAIGAKRVVLDTVETLFAGLLNPQILRAELRRLFRWLKDKDVTAVITGERGDEALSRQGLEEYVSDCVIVLDHRVSDQTSSRRMRVVKYRGSTHGTNEYPFLIDEDGISVLPVTSLGLDHKASSEHISSGVARLDAMLGGKGYYRGSSVLISGTAGTGKSSLAAHFANAACRRGDRVLYFSFEESPDQIKRNMRSIGIDLQPWEKKGLLQIISKRPSFAGLETHLAMKHKLINVFKPQVVIMDPLNSFVIGQNEIEVKSMLIRLVDFLKTRQITGLFTNLAQSGSPVEQTEVAISSVIDTWLLLRDIDTGGERNRCLSILKSRGMAHSNQIREFLLTDQGVVLRDVYVGPEGVLTGSARLTKEAEDKAMLLVRNQEVELRRIELERKRTTLEAKIAMLHAEFAVQEVASLKIIGQESAEKEQLAQGRVDMGVSRNVDAKPNKRSRSSK</sequence>
<dbReference type="CDD" id="cd19485">
    <property type="entry name" value="KaiC-N"/>
    <property type="match status" value="1"/>
</dbReference>
<evidence type="ECO:0000256" key="2">
    <source>
        <dbReference type="SAM" id="MobiDB-lite"/>
    </source>
</evidence>
<dbReference type="EMBL" id="VMRY01000060">
    <property type="protein sequence ID" value="TVT53173.1"/>
    <property type="molecule type" value="Genomic_DNA"/>
</dbReference>
<dbReference type="PROSITE" id="PS51146">
    <property type="entry name" value="KAIC"/>
    <property type="match status" value="2"/>
</dbReference>
<dbReference type="Proteomes" id="UP000317355">
    <property type="component" value="Unassembled WGS sequence"/>
</dbReference>
<dbReference type="CDD" id="cd19484">
    <property type="entry name" value="KaiC_C"/>
    <property type="match status" value="1"/>
</dbReference>
<feature type="region of interest" description="Disordered" evidence="2">
    <location>
        <begin position="1"/>
        <end position="35"/>
    </location>
</feature>
<dbReference type="SMART" id="SM00382">
    <property type="entry name" value="AAA"/>
    <property type="match status" value="2"/>
</dbReference>